<evidence type="ECO:0000256" key="2">
    <source>
        <dbReference type="ARBA" id="ARBA00006577"/>
    </source>
</evidence>
<dbReference type="Pfam" id="PF00254">
    <property type="entry name" value="FKBP_C"/>
    <property type="match status" value="1"/>
</dbReference>
<keyword evidence="4 5" id="KW-0413">Isomerase</keyword>
<evidence type="ECO:0000313" key="8">
    <source>
        <dbReference type="EMBL" id="NIJ45469.1"/>
    </source>
</evidence>
<dbReference type="EC" id="5.2.1.8" evidence="6"/>
<dbReference type="PROSITE" id="PS50059">
    <property type="entry name" value="FKBP_PPIASE"/>
    <property type="match status" value="1"/>
</dbReference>
<feature type="domain" description="PPIase FKBP-type" evidence="7">
    <location>
        <begin position="141"/>
        <end position="230"/>
    </location>
</feature>
<dbReference type="InterPro" id="IPR036944">
    <property type="entry name" value="PPIase_FKBP_N_sf"/>
</dbReference>
<dbReference type="Gene3D" id="1.10.287.460">
    <property type="entry name" value="Peptidyl-prolyl cis-trans isomerase, FKBP-type, N-terminal domain"/>
    <property type="match status" value="1"/>
</dbReference>
<dbReference type="Pfam" id="PF01346">
    <property type="entry name" value="FKBP_N"/>
    <property type="match status" value="1"/>
</dbReference>
<dbReference type="Gene3D" id="3.10.50.40">
    <property type="match status" value="1"/>
</dbReference>
<dbReference type="InterPro" id="IPR000774">
    <property type="entry name" value="PPIase_FKBP_N"/>
</dbReference>
<comment type="catalytic activity">
    <reaction evidence="1 5 6">
        <text>[protein]-peptidylproline (omega=180) = [protein]-peptidylproline (omega=0)</text>
        <dbReference type="Rhea" id="RHEA:16237"/>
        <dbReference type="Rhea" id="RHEA-COMP:10747"/>
        <dbReference type="Rhea" id="RHEA-COMP:10748"/>
        <dbReference type="ChEBI" id="CHEBI:83833"/>
        <dbReference type="ChEBI" id="CHEBI:83834"/>
        <dbReference type="EC" id="5.2.1.8"/>
    </reaction>
</comment>
<keyword evidence="9" id="KW-1185">Reference proteome</keyword>
<dbReference type="GO" id="GO:0016853">
    <property type="term" value="F:isomerase activity"/>
    <property type="evidence" value="ECO:0007669"/>
    <property type="project" value="UniProtKB-KW"/>
</dbReference>
<evidence type="ECO:0000256" key="4">
    <source>
        <dbReference type="ARBA" id="ARBA00023235"/>
    </source>
</evidence>
<evidence type="ECO:0000313" key="9">
    <source>
        <dbReference type="Proteomes" id="UP000745859"/>
    </source>
</evidence>
<evidence type="ECO:0000256" key="1">
    <source>
        <dbReference type="ARBA" id="ARBA00000971"/>
    </source>
</evidence>
<evidence type="ECO:0000256" key="5">
    <source>
        <dbReference type="PROSITE-ProRule" id="PRU00277"/>
    </source>
</evidence>
<dbReference type="PANTHER" id="PTHR43811">
    <property type="entry name" value="FKBP-TYPE PEPTIDYL-PROLYL CIS-TRANS ISOMERASE FKPA"/>
    <property type="match status" value="1"/>
</dbReference>
<evidence type="ECO:0000256" key="6">
    <source>
        <dbReference type="RuleBase" id="RU003915"/>
    </source>
</evidence>
<comment type="caution">
    <text evidence="8">The sequence shown here is derived from an EMBL/GenBank/DDBJ whole genome shotgun (WGS) entry which is preliminary data.</text>
</comment>
<dbReference type="Proteomes" id="UP000745859">
    <property type="component" value="Unassembled WGS sequence"/>
</dbReference>
<evidence type="ECO:0000259" key="7">
    <source>
        <dbReference type="PROSITE" id="PS50059"/>
    </source>
</evidence>
<gene>
    <name evidence="8" type="ORF">FHR24_001937</name>
</gene>
<reference evidence="8 9" key="1">
    <citation type="submission" date="2020-03" db="EMBL/GenBank/DDBJ databases">
        <title>Genomic Encyclopedia of Type Strains, Phase IV (KMG-IV): sequencing the most valuable type-strain genomes for metagenomic binning, comparative biology and taxonomic classification.</title>
        <authorList>
            <person name="Goeker M."/>
        </authorList>
    </citation>
    <scope>NUCLEOTIDE SEQUENCE [LARGE SCALE GENOMIC DNA]</scope>
    <source>
        <strain evidence="8 9">DSM 101599</strain>
    </source>
</reference>
<dbReference type="EMBL" id="JAASQL010000002">
    <property type="protein sequence ID" value="NIJ45469.1"/>
    <property type="molecule type" value="Genomic_DNA"/>
</dbReference>
<proteinExistence type="inferred from homology"/>
<dbReference type="InterPro" id="IPR046357">
    <property type="entry name" value="PPIase_dom_sf"/>
</dbReference>
<sequence>MNIIKGLALGLAVTGMVSCNQQAPKKTALATEMDSVSYALGAYINGNFKVSEDFKDLDLNVFNQALTESQDTAVSLIAQKDIAPILIAYTKKIAETKGASAKTEGEAFLAENKKREGIVVTESGLQYEVLTEGSGEKPLATNTVKVHYHGTTPSGEVFDSSVDRGTPAEFPLNRVIPGWTEGVQLMSVGSKYKFYVPQELAYGANAPQGGSGPIKAYMPLVFEVELLEIVK</sequence>
<evidence type="ECO:0000256" key="3">
    <source>
        <dbReference type="ARBA" id="ARBA00023110"/>
    </source>
</evidence>
<name>A0ABX0U9F6_9FLAO</name>
<dbReference type="PROSITE" id="PS51257">
    <property type="entry name" value="PROKAR_LIPOPROTEIN"/>
    <property type="match status" value="1"/>
</dbReference>
<dbReference type="InterPro" id="IPR001179">
    <property type="entry name" value="PPIase_FKBP_dom"/>
</dbReference>
<keyword evidence="3 5" id="KW-0697">Rotamase</keyword>
<dbReference type="PANTHER" id="PTHR43811:SF23">
    <property type="entry name" value="FKBP-TYPE 22 KDA PEPTIDYL-PROLYL CIS-TRANS ISOMERASE"/>
    <property type="match status" value="1"/>
</dbReference>
<protein>
    <recommendedName>
        <fullName evidence="6">Peptidyl-prolyl cis-trans isomerase</fullName>
        <ecNumber evidence="6">5.2.1.8</ecNumber>
    </recommendedName>
</protein>
<accession>A0ABX0U9F6</accession>
<comment type="similarity">
    <text evidence="2 6">Belongs to the FKBP-type PPIase family.</text>
</comment>
<dbReference type="RefSeq" id="WP_167187566.1">
    <property type="nucleotide sequence ID" value="NZ_JAASQL010000002.1"/>
</dbReference>
<organism evidence="8 9">
    <name type="scientific">Wenyingzhuangia heitensis</name>
    <dbReference type="NCBI Taxonomy" id="1487859"/>
    <lineage>
        <taxon>Bacteria</taxon>
        <taxon>Pseudomonadati</taxon>
        <taxon>Bacteroidota</taxon>
        <taxon>Flavobacteriia</taxon>
        <taxon>Flavobacteriales</taxon>
        <taxon>Flavobacteriaceae</taxon>
        <taxon>Wenyingzhuangia</taxon>
    </lineage>
</organism>
<dbReference type="SUPFAM" id="SSF54534">
    <property type="entry name" value="FKBP-like"/>
    <property type="match status" value="1"/>
</dbReference>